<reference evidence="3" key="1">
    <citation type="journal article" date="2014" name="Int. J. Syst. Evol. Microbiol.">
        <title>Complete genome sequence of Corynebacterium casei LMG S-19264T (=DSM 44701T), isolated from a smear-ripened cheese.</title>
        <authorList>
            <consortium name="US DOE Joint Genome Institute (JGI-PGF)"/>
            <person name="Walter F."/>
            <person name="Albersmeier A."/>
            <person name="Kalinowski J."/>
            <person name="Ruckert C."/>
        </authorList>
    </citation>
    <scope>NUCLEOTIDE SEQUENCE</scope>
    <source>
        <strain evidence="3">NBRC 112290</strain>
    </source>
</reference>
<dbReference type="SUPFAM" id="SSF51261">
    <property type="entry name" value="Duplicated hybrid motif"/>
    <property type="match status" value="1"/>
</dbReference>
<dbReference type="GO" id="GO:0004222">
    <property type="term" value="F:metalloendopeptidase activity"/>
    <property type="evidence" value="ECO:0007669"/>
    <property type="project" value="TreeGrafter"/>
</dbReference>
<gene>
    <name evidence="2" type="ORF">GCM10025875_36540</name>
    <name evidence="3" type="ORF">GCM10025875_37230</name>
    <name evidence="4" type="ORF">GCM10025875_37870</name>
</gene>
<dbReference type="Pfam" id="PF01551">
    <property type="entry name" value="Peptidase_M23"/>
    <property type="match status" value="1"/>
</dbReference>
<dbReference type="PANTHER" id="PTHR21666">
    <property type="entry name" value="PEPTIDASE-RELATED"/>
    <property type="match status" value="1"/>
</dbReference>
<dbReference type="EMBL" id="BSUM01000004">
    <property type="protein sequence ID" value="GMA33731.1"/>
    <property type="molecule type" value="Genomic_DNA"/>
</dbReference>
<evidence type="ECO:0000313" key="5">
    <source>
        <dbReference type="Proteomes" id="UP001157161"/>
    </source>
</evidence>
<organism evidence="3 5">
    <name type="scientific">Litorihabitans aurantiacus</name>
    <dbReference type="NCBI Taxonomy" id="1930061"/>
    <lineage>
        <taxon>Bacteria</taxon>
        <taxon>Bacillati</taxon>
        <taxon>Actinomycetota</taxon>
        <taxon>Actinomycetes</taxon>
        <taxon>Micrococcales</taxon>
        <taxon>Beutenbergiaceae</taxon>
        <taxon>Litorihabitans</taxon>
    </lineage>
</organism>
<dbReference type="EMBL" id="BSUM01000003">
    <property type="protein sequence ID" value="GMA33662.1"/>
    <property type="molecule type" value="Genomic_DNA"/>
</dbReference>
<evidence type="ECO:0000259" key="1">
    <source>
        <dbReference type="Pfam" id="PF01551"/>
    </source>
</evidence>
<dbReference type="EMBL" id="BSUM01000005">
    <property type="protein sequence ID" value="GMA33795.1"/>
    <property type="molecule type" value="Genomic_DNA"/>
</dbReference>
<dbReference type="Gene3D" id="2.70.70.10">
    <property type="entry name" value="Glucose Permease (Domain IIA)"/>
    <property type="match status" value="1"/>
</dbReference>
<dbReference type="PANTHER" id="PTHR21666:SF270">
    <property type="entry name" value="MUREIN HYDROLASE ACTIVATOR ENVC"/>
    <property type="match status" value="1"/>
</dbReference>
<keyword evidence="5" id="KW-1185">Reference proteome</keyword>
<sequence length="376" mass="39483">MLVGGVAAFLMLGSPSDTDVAGGSCEAPVVLIDGAELPESIGSFSAVQVRNAAVIVSLAAERDLPPSAAAIGIMTAITESGLRNLANEGKFVRPANSRVMSAAEWDRWRAVAMLSLNYPNDGAAPGDWDSVGLFQGRPQAGWGGQGTDEEIVQNLLNPAYTTGRFLDELVTVEGWETMPAWKAAQTVQVSKFPMAYDAHWEDAQQLTQALTGTEVTFEGCTGDPGAASTYPGLVADSGWAAPITGARFTGGFGDVRNGYTHMGSDFAAPLGTPIYAAADGLVTHTSCKGFQGRSPCNVMIDHGTDADGARIQTLYVHMYPGQTHVDIGQTVTAGQHIADVGNNGRSTGPHLHYEVWVNGQAVNALPYMRSQGITLP</sequence>
<dbReference type="AlphaFoldDB" id="A0AA38CV00"/>
<reference evidence="3" key="2">
    <citation type="submission" date="2023-02" db="EMBL/GenBank/DDBJ databases">
        <authorList>
            <person name="Sun Q."/>
            <person name="Mori K."/>
        </authorList>
    </citation>
    <scope>NUCLEOTIDE SEQUENCE</scope>
    <source>
        <strain evidence="3">NBRC 112290</strain>
    </source>
</reference>
<dbReference type="CDD" id="cd12797">
    <property type="entry name" value="M23_peptidase"/>
    <property type="match status" value="1"/>
</dbReference>
<evidence type="ECO:0000313" key="2">
    <source>
        <dbReference type="EMBL" id="GMA33662.1"/>
    </source>
</evidence>
<accession>A0AA38CV00</accession>
<dbReference type="InterPro" id="IPR016047">
    <property type="entry name" value="M23ase_b-sheet_dom"/>
</dbReference>
<feature type="domain" description="M23ase beta-sheet core" evidence="1">
    <location>
        <begin position="260"/>
        <end position="363"/>
    </location>
</feature>
<dbReference type="InterPro" id="IPR011055">
    <property type="entry name" value="Dup_hybrid_motif"/>
</dbReference>
<dbReference type="InterPro" id="IPR050570">
    <property type="entry name" value="Cell_wall_metabolism_enzyme"/>
</dbReference>
<dbReference type="Proteomes" id="UP001157161">
    <property type="component" value="Unassembled WGS sequence"/>
</dbReference>
<proteinExistence type="predicted"/>
<name>A0AA38CV00_9MICO</name>
<evidence type="ECO:0000313" key="4">
    <source>
        <dbReference type="EMBL" id="GMA33795.1"/>
    </source>
</evidence>
<protein>
    <recommendedName>
        <fullName evidence="1">M23ase beta-sheet core domain-containing protein</fullName>
    </recommendedName>
</protein>
<comment type="caution">
    <text evidence="3">The sequence shown here is derived from an EMBL/GenBank/DDBJ whole genome shotgun (WGS) entry which is preliminary data.</text>
</comment>
<evidence type="ECO:0000313" key="3">
    <source>
        <dbReference type="EMBL" id="GMA33731.1"/>
    </source>
</evidence>